<comment type="caution">
    <text evidence="3">The sequence shown here is derived from an EMBL/GenBank/DDBJ whole genome shotgun (WGS) entry which is preliminary data.</text>
</comment>
<evidence type="ECO:0000256" key="2">
    <source>
        <dbReference type="SAM" id="Phobius"/>
    </source>
</evidence>
<accession>A0A1E3I1K7</accession>
<evidence type="ECO:0000313" key="4">
    <source>
        <dbReference type="Proteomes" id="UP000094819"/>
    </source>
</evidence>
<dbReference type="Proteomes" id="UP000094819">
    <property type="component" value="Unassembled WGS sequence"/>
</dbReference>
<feature type="region of interest" description="Disordered" evidence="1">
    <location>
        <begin position="263"/>
        <end position="284"/>
    </location>
</feature>
<keyword evidence="4" id="KW-1185">Reference proteome</keyword>
<organism evidence="3 4">
    <name type="scientific">Cryptococcus wingfieldii CBS 7118</name>
    <dbReference type="NCBI Taxonomy" id="1295528"/>
    <lineage>
        <taxon>Eukaryota</taxon>
        <taxon>Fungi</taxon>
        <taxon>Dikarya</taxon>
        <taxon>Basidiomycota</taxon>
        <taxon>Agaricomycotina</taxon>
        <taxon>Tremellomycetes</taxon>
        <taxon>Tremellales</taxon>
        <taxon>Cryptococcaceae</taxon>
        <taxon>Cryptococcus</taxon>
    </lineage>
</organism>
<proteinExistence type="predicted"/>
<keyword evidence="2" id="KW-1133">Transmembrane helix</keyword>
<evidence type="ECO:0000313" key="3">
    <source>
        <dbReference type="EMBL" id="ODN82504.1"/>
    </source>
</evidence>
<dbReference type="AlphaFoldDB" id="A0A1E3I1K7"/>
<name>A0A1E3I1K7_9TREE</name>
<dbReference type="GeneID" id="30196937"/>
<feature type="transmembrane region" description="Helical" evidence="2">
    <location>
        <begin position="46"/>
        <end position="65"/>
    </location>
</feature>
<feature type="transmembrane region" description="Helical" evidence="2">
    <location>
        <begin position="20"/>
        <end position="37"/>
    </location>
</feature>
<gene>
    <name evidence="3" type="ORF">L198_07726</name>
</gene>
<keyword evidence="2" id="KW-0812">Transmembrane</keyword>
<dbReference type="EMBL" id="AWGH01000040">
    <property type="protein sequence ID" value="ODN82504.1"/>
    <property type="molecule type" value="Genomic_DNA"/>
</dbReference>
<sequence>MEESTTDQPSQLTSSPVDLWLLAIFGGNLGLLLAWIFSSRDGHFRIALKWCAISSTLLATAFFYGSKPRIFQALAPFQVVRSWNSHFLEISGTPMTPVGGGTGQIPNRDEGSLSVYGMGKFDFHSREFMSKVPYILLNLQRVIPCPNLPPDAGPTQVPPEVQAQLDWMEALLTSQAEASTIIPDFTDTTPVYPRHPARRSSLPAANKTRFQVPVEAAFNCSSSEKLSLGVVVRIAETEKAKELEKGDWIRLEEKKGLTKIAGAEKAGAIKPPSRKFESRPSYVP</sequence>
<evidence type="ECO:0000256" key="1">
    <source>
        <dbReference type="SAM" id="MobiDB-lite"/>
    </source>
</evidence>
<dbReference type="RefSeq" id="XP_019028331.1">
    <property type="nucleotide sequence ID" value="XM_019179714.1"/>
</dbReference>
<protein>
    <submittedName>
        <fullName evidence="3">Uncharacterized protein</fullName>
    </submittedName>
</protein>
<reference evidence="3 4" key="1">
    <citation type="submission" date="2016-06" db="EMBL/GenBank/DDBJ databases">
        <title>Evolution of pathogenesis and genome organization in the Tremellales.</title>
        <authorList>
            <person name="Cuomo C."/>
            <person name="Litvintseva A."/>
            <person name="Heitman J."/>
            <person name="Chen Y."/>
            <person name="Sun S."/>
            <person name="Springer D."/>
            <person name="Dromer F."/>
            <person name="Young S."/>
            <person name="Zeng Q."/>
            <person name="Chapman S."/>
            <person name="Gujja S."/>
            <person name="Saif S."/>
            <person name="Birren B."/>
        </authorList>
    </citation>
    <scope>NUCLEOTIDE SEQUENCE [LARGE SCALE GENOMIC DNA]</scope>
    <source>
        <strain evidence="3 4">CBS 7118</strain>
    </source>
</reference>
<keyword evidence="2" id="KW-0472">Membrane</keyword>